<dbReference type="PANTHER" id="PTHR47027:SF20">
    <property type="entry name" value="REVERSE TRANSCRIPTASE-LIKE PROTEIN WITH RNA-DIRECTED DNA POLYMERASE DOMAIN"/>
    <property type="match status" value="1"/>
</dbReference>
<feature type="domain" description="Reverse transcriptase" evidence="1">
    <location>
        <begin position="132"/>
        <end position="193"/>
    </location>
</feature>
<evidence type="ECO:0000259" key="1">
    <source>
        <dbReference type="Pfam" id="PF00078"/>
    </source>
</evidence>
<dbReference type="Pfam" id="PF00078">
    <property type="entry name" value="RVT_1"/>
    <property type="match status" value="1"/>
</dbReference>
<keyword evidence="3" id="KW-1185">Reference proteome</keyword>
<dbReference type="EMBL" id="JAJSOF020000005">
    <property type="protein sequence ID" value="KAJ4448436.1"/>
    <property type="molecule type" value="Genomic_DNA"/>
</dbReference>
<dbReference type="InterPro" id="IPR043502">
    <property type="entry name" value="DNA/RNA_pol_sf"/>
</dbReference>
<dbReference type="SUPFAM" id="SSF56672">
    <property type="entry name" value="DNA/RNA polymerases"/>
    <property type="match status" value="1"/>
</dbReference>
<comment type="caution">
    <text evidence="2">The sequence shown here is derived from an EMBL/GenBank/DDBJ whole genome shotgun (WGS) entry which is preliminary data.</text>
</comment>
<accession>A0ABQ8TP10</accession>
<evidence type="ECO:0000313" key="2">
    <source>
        <dbReference type="EMBL" id="KAJ4448436.1"/>
    </source>
</evidence>
<proteinExistence type="predicted"/>
<dbReference type="InterPro" id="IPR000477">
    <property type="entry name" value="RT_dom"/>
</dbReference>
<gene>
    <name evidence="2" type="ORF">ANN_10452</name>
</gene>
<dbReference type="PANTHER" id="PTHR47027">
    <property type="entry name" value="REVERSE TRANSCRIPTASE DOMAIN-CONTAINING PROTEIN"/>
    <property type="match status" value="1"/>
</dbReference>
<evidence type="ECO:0000313" key="3">
    <source>
        <dbReference type="Proteomes" id="UP001148838"/>
    </source>
</evidence>
<organism evidence="2 3">
    <name type="scientific">Periplaneta americana</name>
    <name type="common">American cockroach</name>
    <name type="synonym">Blatta americana</name>
    <dbReference type="NCBI Taxonomy" id="6978"/>
    <lineage>
        <taxon>Eukaryota</taxon>
        <taxon>Metazoa</taxon>
        <taxon>Ecdysozoa</taxon>
        <taxon>Arthropoda</taxon>
        <taxon>Hexapoda</taxon>
        <taxon>Insecta</taxon>
        <taxon>Pterygota</taxon>
        <taxon>Neoptera</taxon>
        <taxon>Polyneoptera</taxon>
        <taxon>Dictyoptera</taxon>
        <taxon>Blattodea</taxon>
        <taxon>Blattoidea</taxon>
        <taxon>Blattidae</taxon>
        <taxon>Blattinae</taxon>
        <taxon>Periplaneta</taxon>
    </lineage>
</organism>
<name>A0ABQ8TP10_PERAM</name>
<dbReference type="Proteomes" id="UP001148838">
    <property type="component" value="Unassembled WGS sequence"/>
</dbReference>
<protein>
    <recommendedName>
        <fullName evidence="1">Reverse transcriptase domain-containing protein</fullName>
    </recommendedName>
</protein>
<sequence length="204" mass="23209">MAADGDCHHLCKLMAPVRHRWSINDVIGGIRYTVMPSDCSPMRFGIRSSGRQHSLKCAKGKRCRSVCTVVQQEEVESIPASSYECTIVYCVFRVETKYGYITINRNLKLDVIRFADDLVLLATSEDDLQWITNQGLKQGCPLSRCLFNIYINALIKDWEIDLATHFMIDNKPLKTLLYADDVIILANTEDNLQMNRSLQKGDKS</sequence>
<reference evidence="2 3" key="1">
    <citation type="journal article" date="2022" name="Allergy">
        <title>Genome assembly and annotation of Periplaneta americana reveal a comprehensive cockroach allergen profile.</title>
        <authorList>
            <person name="Wang L."/>
            <person name="Xiong Q."/>
            <person name="Saelim N."/>
            <person name="Wang L."/>
            <person name="Nong W."/>
            <person name="Wan A.T."/>
            <person name="Shi M."/>
            <person name="Liu X."/>
            <person name="Cao Q."/>
            <person name="Hui J.H.L."/>
            <person name="Sookrung N."/>
            <person name="Leung T.F."/>
            <person name="Tungtrongchitr A."/>
            <person name="Tsui S.K.W."/>
        </authorList>
    </citation>
    <scope>NUCLEOTIDE SEQUENCE [LARGE SCALE GENOMIC DNA]</scope>
    <source>
        <strain evidence="2">PWHHKU_190912</strain>
    </source>
</reference>